<keyword evidence="3" id="KW-0732">Signal</keyword>
<evidence type="ECO:0000256" key="3">
    <source>
        <dbReference type="ARBA" id="ARBA00022729"/>
    </source>
</evidence>
<dbReference type="Pfam" id="PF01547">
    <property type="entry name" value="SBP_bac_1"/>
    <property type="match status" value="1"/>
</dbReference>
<feature type="non-terminal residue" evidence="4">
    <location>
        <position position="183"/>
    </location>
</feature>
<dbReference type="InterPro" id="IPR050490">
    <property type="entry name" value="Bact_solute-bd_prot1"/>
</dbReference>
<evidence type="ECO:0008006" key="5">
    <source>
        <dbReference type="Google" id="ProtNLM"/>
    </source>
</evidence>
<keyword evidence="2" id="KW-0813">Transport</keyword>
<accession>X1B1W9</accession>
<dbReference type="GO" id="GO:0030313">
    <property type="term" value="C:cell envelope"/>
    <property type="evidence" value="ECO:0007669"/>
    <property type="project" value="UniProtKB-SubCell"/>
</dbReference>
<comment type="caution">
    <text evidence="4">The sequence shown here is derived from an EMBL/GenBank/DDBJ whole genome shotgun (WGS) entry which is preliminary data.</text>
</comment>
<sequence length="183" mass="20858">MKKKLYIIVFVIALIVISCVPSAAEKVTLRYAHWGMDIIGPSMEASIAEFMKNNPDIDVQVEAISWTEYWTKLITGLATGTAPDVFWGHLAWFPSMVTKGQILNLQPYIDRDKVDLSPYYTALIEPWKYKGDSYGIPKDWDTIALFINEDMIKKAGLEYPADLKWNPEDGGTFLKYIQKLTLD</sequence>
<dbReference type="EMBL" id="BART01004077">
    <property type="protein sequence ID" value="GAG65966.1"/>
    <property type="molecule type" value="Genomic_DNA"/>
</dbReference>
<dbReference type="PROSITE" id="PS51257">
    <property type="entry name" value="PROKAR_LIPOPROTEIN"/>
    <property type="match status" value="1"/>
</dbReference>
<evidence type="ECO:0000313" key="4">
    <source>
        <dbReference type="EMBL" id="GAG65966.1"/>
    </source>
</evidence>
<dbReference type="PANTHER" id="PTHR43649">
    <property type="entry name" value="ARABINOSE-BINDING PROTEIN-RELATED"/>
    <property type="match status" value="1"/>
</dbReference>
<protein>
    <recommendedName>
        <fullName evidence="5">Extracellular solute-binding protein</fullName>
    </recommendedName>
</protein>
<proteinExistence type="predicted"/>
<dbReference type="SUPFAM" id="SSF53850">
    <property type="entry name" value="Periplasmic binding protein-like II"/>
    <property type="match status" value="1"/>
</dbReference>
<dbReference type="InterPro" id="IPR006059">
    <property type="entry name" value="SBP"/>
</dbReference>
<evidence type="ECO:0000256" key="2">
    <source>
        <dbReference type="ARBA" id="ARBA00022448"/>
    </source>
</evidence>
<gene>
    <name evidence="4" type="ORF">S01H4_10573</name>
</gene>
<name>X1B1W9_9ZZZZ</name>
<evidence type="ECO:0000256" key="1">
    <source>
        <dbReference type="ARBA" id="ARBA00004196"/>
    </source>
</evidence>
<dbReference type="Gene3D" id="3.40.190.10">
    <property type="entry name" value="Periplasmic binding protein-like II"/>
    <property type="match status" value="1"/>
</dbReference>
<comment type="subcellular location">
    <subcellularLocation>
        <location evidence="1">Cell envelope</location>
    </subcellularLocation>
</comment>
<dbReference type="PANTHER" id="PTHR43649:SF31">
    <property type="entry name" value="SN-GLYCEROL-3-PHOSPHATE-BINDING PERIPLASMIC PROTEIN UGPB"/>
    <property type="match status" value="1"/>
</dbReference>
<reference evidence="4" key="1">
    <citation type="journal article" date="2014" name="Front. Microbiol.">
        <title>High frequency of phylogenetically diverse reductive dehalogenase-homologous genes in deep subseafloor sedimentary metagenomes.</title>
        <authorList>
            <person name="Kawai M."/>
            <person name="Futagami T."/>
            <person name="Toyoda A."/>
            <person name="Takaki Y."/>
            <person name="Nishi S."/>
            <person name="Hori S."/>
            <person name="Arai W."/>
            <person name="Tsubouchi T."/>
            <person name="Morono Y."/>
            <person name="Uchiyama I."/>
            <person name="Ito T."/>
            <person name="Fujiyama A."/>
            <person name="Inagaki F."/>
            <person name="Takami H."/>
        </authorList>
    </citation>
    <scope>NUCLEOTIDE SEQUENCE</scope>
    <source>
        <strain evidence="4">Expedition CK06-06</strain>
    </source>
</reference>
<organism evidence="4">
    <name type="scientific">marine sediment metagenome</name>
    <dbReference type="NCBI Taxonomy" id="412755"/>
    <lineage>
        <taxon>unclassified sequences</taxon>
        <taxon>metagenomes</taxon>
        <taxon>ecological metagenomes</taxon>
    </lineage>
</organism>
<dbReference type="AlphaFoldDB" id="X1B1W9"/>